<dbReference type="PANTHER" id="PTHR47668">
    <property type="entry name" value="DIENELACTONE HYDROLASE FAMILY PROTEIN (AFU_ORTHOLOGUE AFUA_6G01940)"/>
    <property type="match status" value="1"/>
</dbReference>
<evidence type="ECO:0000259" key="1">
    <source>
        <dbReference type="Pfam" id="PF01738"/>
    </source>
</evidence>
<proteinExistence type="predicted"/>
<dbReference type="Pfam" id="PF01738">
    <property type="entry name" value="DLH"/>
    <property type="match status" value="1"/>
</dbReference>
<dbReference type="InterPro" id="IPR029058">
    <property type="entry name" value="AB_hydrolase_fold"/>
</dbReference>
<dbReference type="Proteomes" id="UP000001745">
    <property type="component" value="Unassembled WGS sequence"/>
</dbReference>
<gene>
    <name evidence="2" type="ORF">TSTA_047950</name>
</gene>
<dbReference type="EMBL" id="EQ962657">
    <property type="protein sequence ID" value="EED15349.1"/>
    <property type="molecule type" value="Genomic_DNA"/>
</dbReference>
<keyword evidence="2" id="KW-0378">Hydrolase</keyword>
<dbReference type="EMBL" id="EQ962657">
    <property type="protein sequence ID" value="EED15348.1"/>
    <property type="molecule type" value="Genomic_DNA"/>
</dbReference>
<dbReference type="RefSeq" id="XP_002485301.1">
    <property type="nucleotide sequence ID" value="XM_002485256.1"/>
</dbReference>
<dbReference type="HOGENOM" id="CLU_054590_0_0_1"/>
<keyword evidence="3" id="KW-1185">Reference proteome</keyword>
<reference evidence="3" key="2">
    <citation type="journal article" date="2015" name="Genome Announc.">
        <title>Genome sequence of the AIDS-associated pathogen Penicillium marneffei (ATCC18224) and its near taxonomic relative Talaromyces stipitatus (ATCC10500).</title>
        <authorList>
            <person name="Nierman W.C."/>
            <person name="Fedorova-Abrams N.D."/>
            <person name="Andrianopoulos A."/>
        </authorList>
    </citation>
    <scope>NUCLEOTIDE SEQUENCE [LARGE SCALE GENOMIC DNA]</scope>
    <source>
        <strain evidence="3">ATCC 10500 / CBS 375.48 / QM 6759 / NRRL 1006</strain>
    </source>
</reference>
<feature type="domain" description="Dienelactone hydrolase" evidence="1">
    <location>
        <begin position="94"/>
        <end position="313"/>
    </location>
</feature>
<dbReference type="InParanoid" id="B8MKJ2"/>
<dbReference type="OMA" id="WGGKIAC"/>
<organism evidence="2 3">
    <name type="scientific">Talaromyces stipitatus (strain ATCC 10500 / CBS 375.48 / QM 6759 / NRRL 1006)</name>
    <name type="common">Penicillium stipitatum</name>
    <dbReference type="NCBI Taxonomy" id="441959"/>
    <lineage>
        <taxon>Eukaryota</taxon>
        <taxon>Fungi</taxon>
        <taxon>Dikarya</taxon>
        <taxon>Ascomycota</taxon>
        <taxon>Pezizomycotina</taxon>
        <taxon>Eurotiomycetes</taxon>
        <taxon>Eurotiomycetidae</taxon>
        <taxon>Eurotiales</taxon>
        <taxon>Trichocomaceae</taxon>
        <taxon>Talaromyces</taxon>
        <taxon>Talaromyces sect. Talaromyces</taxon>
    </lineage>
</organism>
<dbReference type="SUPFAM" id="SSF53474">
    <property type="entry name" value="alpha/beta-Hydrolases"/>
    <property type="match status" value="1"/>
</dbReference>
<protein>
    <submittedName>
        <fullName evidence="2">Dienelactone hydrolase family protein</fullName>
    </submittedName>
</protein>
<dbReference type="Gene3D" id="3.40.50.1820">
    <property type="entry name" value="alpha/beta hydrolase"/>
    <property type="match status" value="1"/>
</dbReference>
<dbReference type="PANTHER" id="PTHR47668:SF1">
    <property type="entry name" value="DIENELACTONE HYDROLASE DOMAIN-CONTAINING PROTEIN-RELATED"/>
    <property type="match status" value="1"/>
</dbReference>
<name>B8MKJ2_TALSN</name>
<dbReference type="RefSeq" id="XP_002485300.1">
    <property type="nucleotide sequence ID" value="XM_002485255.1"/>
</dbReference>
<dbReference type="EMBL" id="EQ962657">
    <property type="protein sequence ID" value="EED15347.1"/>
    <property type="molecule type" value="Genomic_DNA"/>
</dbReference>
<accession>B8MKJ2</accession>
<dbReference type="STRING" id="441959.B8MKJ2"/>
<dbReference type="InterPro" id="IPR002925">
    <property type="entry name" value="Dienelactn_hydro"/>
</dbReference>
<dbReference type="eggNOG" id="KOG3043">
    <property type="taxonomic scope" value="Eukaryota"/>
</dbReference>
<evidence type="ECO:0000313" key="3">
    <source>
        <dbReference type="Proteomes" id="UP000001745"/>
    </source>
</evidence>
<evidence type="ECO:0000313" key="2">
    <source>
        <dbReference type="EMBL" id="EED15347.1"/>
    </source>
</evidence>
<dbReference type="GeneID" id="8103423"/>
<dbReference type="VEuPathDB" id="FungiDB:TSTA_047950"/>
<dbReference type="OrthoDB" id="2147163at2759"/>
<sequence length="314" mass="34474">MRLFINPSSRTASKTTFDRILQKPSLAIYQQYQLKNPSFSATTPTTSTSSIFKRHIHCSSVTMAGVSKACCSIPPVISKGYEAKGEYKTIGGLKTYVTGPADATRAILIVYDIFGFFPQTLQGADILATADKDKKYRVYMPDLFEGEPANISWYPPQTDEHKKKLGHFFQTKAPPPKHLAKFPGILADANKEAAGGNGYTSWGILGFCWGGKVANLALAKDSAFKAGAQAHPAMLDPEDAKNVTVPVALLASKDEDPAAVKGYKENLKVANHVDTYSTQIHGWMAARADLEDPEVKKEYERGYHAVLDFFHQHL</sequence>
<dbReference type="GO" id="GO:0016787">
    <property type="term" value="F:hydrolase activity"/>
    <property type="evidence" value="ECO:0007669"/>
    <property type="project" value="UniProtKB-KW"/>
</dbReference>
<reference evidence="2" key="1">
    <citation type="submission" date="2007-10" db="EMBL/GenBank/DDBJ databases">
        <authorList>
            <person name="Zhao H."/>
            <person name="Waite J.H."/>
        </authorList>
    </citation>
    <scope>NUCLEOTIDE SEQUENCE</scope>
    <source>
        <strain evidence="2">ATCC 10500</strain>
    </source>
</reference>
<dbReference type="AlphaFoldDB" id="B8MKJ2"/>
<dbReference type="RefSeq" id="XP_002485302.1">
    <property type="nucleotide sequence ID" value="XM_002485257.1"/>
</dbReference>